<name>A0A1C7FA54_9VIBR</name>
<proteinExistence type="predicted"/>
<dbReference type="EMBL" id="CP016414">
    <property type="protein sequence ID" value="ANU36985.1"/>
    <property type="molecule type" value="Genomic_DNA"/>
</dbReference>
<dbReference type="PATRIC" id="fig|45658.7.peg.1851"/>
<accession>A0A1C7FA54</accession>
<dbReference type="Proteomes" id="UP000092528">
    <property type="component" value="Chromosome 1"/>
</dbReference>
<dbReference type="GeneID" id="96873165"/>
<sequence length="131" mass="14490">MTNFQYYFQKLPCFGCKKTQVNVDLGWLTATMKEDVLAQLSTIIAEGNIEADLSVNVTCTAAEARDYLLLNFYGYSEEELDGQIEADDEKEVADEIAELLADGNTVAVFEHDIALQSCTECGIEDDESIEG</sequence>
<reference evidence="1 2" key="1">
    <citation type="submission" date="2016-07" db="EMBL/GenBank/DDBJ databases">
        <title>Genome sequencing of Vibrio scophthalmi strain VS-05, an isolated from Paralichthys olivaceus.</title>
        <authorList>
            <person name="Han H.-J."/>
        </authorList>
    </citation>
    <scope>NUCLEOTIDE SEQUENCE [LARGE SCALE GENOMIC DNA]</scope>
    <source>
        <strain evidence="1 2">VS-05</strain>
    </source>
</reference>
<gene>
    <name evidence="1" type="ORF">VSVS05_01860</name>
</gene>
<organism evidence="1 2">
    <name type="scientific">Vibrio scophthalmi</name>
    <dbReference type="NCBI Taxonomy" id="45658"/>
    <lineage>
        <taxon>Bacteria</taxon>
        <taxon>Pseudomonadati</taxon>
        <taxon>Pseudomonadota</taxon>
        <taxon>Gammaproteobacteria</taxon>
        <taxon>Vibrionales</taxon>
        <taxon>Vibrionaceae</taxon>
        <taxon>Vibrio</taxon>
    </lineage>
</organism>
<evidence type="ECO:0000313" key="2">
    <source>
        <dbReference type="Proteomes" id="UP000092528"/>
    </source>
</evidence>
<evidence type="ECO:0000313" key="1">
    <source>
        <dbReference type="EMBL" id="ANU36985.1"/>
    </source>
</evidence>
<keyword evidence="2" id="KW-1185">Reference proteome</keyword>
<protein>
    <submittedName>
        <fullName evidence="1">Uncharacterized protein</fullName>
    </submittedName>
</protein>
<dbReference type="STRING" id="45658.VSVS12_01139"/>
<dbReference type="RefSeq" id="WP_065545531.1">
    <property type="nucleotide sequence ID" value="NZ_CP016414.1"/>
</dbReference>
<dbReference type="AlphaFoldDB" id="A0A1C7FA54"/>